<evidence type="ECO:0000256" key="4">
    <source>
        <dbReference type="ARBA" id="ARBA00022960"/>
    </source>
</evidence>
<evidence type="ECO:0000256" key="8">
    <source>
        <dbReference type="SAM" id="Phobius"/>
    </source>
</evidence>
<dbReference type="GO" id="GO:0034204">
    <property type="term" value="P:lipid translocation"/>
    <property type="evidence" value="ECO:0007669"/>
    <property type="project" value="TreeGrafter"/>
</dbReference>
<evidence type="ECO:0000256" key="3">
    <source>
        <dbReference type="ARBA" id="ARBA00022692"/>
    </source>
</evidence>
<accession>A0A5N5E7X2</accession>
<feature type="transmembrane region" description="Helical" evidence="8">
    <location>
        <begin position="109"/>
        <end position="133"/>
    </location>
</feature>
<keyword evidence="3 8" id="KW-0812">Transmembrane</keyword>
<dbReference type="GO" id="GO:0008360">
    <property type="term" value="P:regulation of cell shape"/>
    <property type="evidence" value="ECO:0007669"/>
    <property type="project" value="UniProtKB-KW"/>
</dbReference>
<comment type="caution">
    <text evidence="9">The sequence shown here is derived from an EMBL/GenBank/DDBJ whole genome shotgun (WGS) entry which is preliminary data.</text>
</comment>
<evidence type="ECO:0000256" key="2">
    <source>
        <dbReference type="ARBA" id="ARBA00022475"/>
    </source>
</evidence>
<keyword evidence="2" id="KW-1003">Cell membrane</keyword>
<evidence type="ECO:0000256" key="7">
    <source>
        <dbReference type="ARBA" id="ARBA00023136"/>
    </source>
</evidence>
<feature type="transmembrane region" description="Helical" evidence="8">
    <location>
        <begin position="145"/>
        <end position="166"/>
    </location>
</feature>
<feature type="transmembrane region" description="Helical" evidence="8">
    <location>
        <begin position="205"/>
        <end position="228"/>
    </location>
</feature>
<feature type="transmembrane region" description="Helical" evidence="8">
    <location>
        <begin position="249"/>
        <end position="269"/>
    </location>
</feature>
<keyword evidence="6 8" id="KW-1133">Transmembrane helix</keyword>
<protein>
    <submittedName>
        <fullName evidence="9">Virulence factor MviN</fullName>
    </submittedName>
</protein>
<evidence type="ECO:0000256" key="6">
    <source>
        <dbReference type="ARBA" id="ARBA00022989"/>
    </source>
</evidence>
<dbReference type="InterPro" id="IPR004268">
    <property type="entry name" value="MurJ"/>
</dbReference>
<feature type="transmembrane region" description="Helical" evidence="8">
    <location>
        <begin position="178"/>
        <end position="199"/>
    </location>
</feature>
<dbReference type="Proteomes" id="UP000325576">
    <property type="component" value="Unassembled WGS sequence"/>
</dbReference>
<dbReference type="EMBL" id="MRBO01000236">
    <property type="protein sequence ID" value="KAB2586183.1"/>
    <property type="molecule type" value="Genomic_DNA"/>
</dbReference>
<evidence type="ECO:0000313" key="10">
    <source>
        <dbReference type="Proteomes" id="UP000325576"/>
    </source>
</evidence>
<name>A0A5N5E7X2_RHOER</name>
<dbReference type="AlphaFoldDB" id="A0A5N5E7X2"/>
<keyword evidence="5" id="KW-0573">Peptidoglycan synthesis</keyword>
<evidence type="ECO:0000256" key="1">
    <source>
        <dbReference type="ARBA" id="ARBA00004651"/>
    </source>
</evidence>
<keyword evidence="4" id="KW-0133">Cell shape</keyword>
<dbReference type="PANTHER" id="PTHR47019">
    <property type="entry name" value="LIPID II FLIPPASE MURJ"/>
    <property type="match status" value="1"/>
</dbReference>
<dbReference type="InterPro" id="IPR051050">
    <property type="entry name" value="Lipid_II_flippase_MurJ/MviN"/>
</dbReference>
<sequence length="312" mass="32917">RALHRNGFRWRLRVRVVPHTWRPVRVGAPLLGWVLVYVVAGQIGVWVTMKVTLSRHVYSMYTHADLLFQVAYGILGVSLLTVLMPRIARSVAAGDDVGVVSDLGRGARYSVVALIPVTVALMVFGPSLTTLIFFGRVDGSSARLIGTAVAVSAFGLVPFAMVMLQLRVFYADNNTRTPAVIALVMVVAKTALVLLASLSASDETLVLAVCAAGSFSYVCGAALGHILLRKRYGLLGFRRVQATVGRISAAAILAGGCALALVVAVQNRVPEPRLAAVISLSAGAVVGAVVLLGACKVVGVPEIRRARALLLS</sequence>
<keyword evidence="7 8" id="KW-0472">Membrane</keyword>
<evidence type="ECO:0000313" key="9">
    <source>
        <dbReference type="EMBL" id="KAB2586183.1"/>
    </source>
</evidence>
<gene>
    <name evidence="9" type="ORF">BS297_06565</name>
</gene>
<evidence type="ECO:0000256" key="5">
    <source>
        <dbReference type="ARBA" id="ARBA00022984"/>
    </source>
</evidence>
<feature type="non-terminal residue" evidence="9">
    <location>
        <position position="1"/>
    </location>
</feature>
<dbReference type="GO" id="GO:0005886">
    <property type="term" value="C:plasma membrane"/>
    <property type="evidence" value="ECO:0007669"/>
    <property type="project" value="UniProtKB-SubCell"/>
</dbReference>
<dbReference type="GO" id="GO:0009252">
    <property type="term" value="P:peptidoglycan biosynthetic process"/>
    <property type="evidence" value="ECO:0007669"/>
    <property type="project" value="UniProtKB-KW"/>
</dbReference>
<proteinExistence type="predicted"/>
<organism evidence="9 10">
    <name type="scientific">Rhodococcus erythropolis</name>
    <name type="common">Arthrobacter picolinophilus</name>
    <dbReference type="NCBI Taxonomy" id="1833"/>
    <lineage>
        <taxon>Bacteria</taxon>
        <taxon>Bacillati</taxon>
        <taxon>Actinomycetota</taxon>
        <taxon>Actinomycetes</taxon>
        <taxon>Mycobacteriales</taxon>
        <taxon>Nocardiaceae</taxon>
        <taxon>Rhodococcus</taxon>
        <taxon>Rhodococcus erythropolis group</taxon>
    </lineage>
</organism>
<dbReference type="PANTHER" id="PTHR47019:SF1">
    <property type="entry name" value="LIPID II FLIPPASE MURJ"/>
    <property type="match status" value="1"/>
</dbReference>
<feature type="transmembrane region" description="Helical" evidence="8">
    <location>
        <begin position="30"/>
        <end position="49"/>
    </location>
</feature>
<reference evidence="9 10" key="1">
    <citation type="journal article" date="2017" name="Poromechanics V (2013)">
        <title>Genomic Characterization of the Arsenic-Tolerant Actinobacterium, &lt;i&gt;Rhodococcus erythropolis&lt;/i&gt; S43.</title>
        <authorList>
            <person name="Retamal-Morales G."/>
            <person name="Mehnert M."/>
            <person name="Schwabe R."/>
            <person name="Tischler D."/>
            <person name="Schloemann M."/>
            <person name="Levican G.J."/>
        </authorList>
    </citation>
    <scope>NUCLEOTIDE SEQUENCE [LARGE SCALE GENOMIC DNA]</scope>
    <source>
        <strain evidence="9 10">S43</strain>
    </source>
</reference>
<feature type="transmembrane region" description="Helical" evidence="8">
    <location>
        <begin position="69"/>
        <end position="88"/>
    </location>
</feature>
<comment type="subcellular location">
    <subcellularLocation>
        <location evidence="1">Cell membrane</location>
        <topology evidence="1">Multi-pass membrane protein</topology>
    </subcellularLocation>
</comment>
<feature type="transmembrane region" description="Helical" evidence="8">
    <location>
        <begin position="275"/>
        <end position="299"/>
    </location>
</feature>
<dbReference type="GO" id="GO:0015648">
    <property type="term" value="F:lipid-linked peptidoglycan transporter activity"/>
    <property type="evidence" value="ECO:0007669"/>
    <property type="project" value="TreeGrafter"/>
</dbReference>
<dbReference type="Pfam" id="PF03023">
    <property type="entry name" value="MurJ"/>
    <property type="match status" value="1"/>
</dbReference>